<dbReference type="EMBL" id="MU003496">
    <property type="protein sequence ID" value="KAF2475483.1"/>
    <property type="molecule type" value="Genomic_DNA"/>
</dbReference>
<name>A0ACB6R878_9PLEO</name>
<organism evidence="1 2">
    <name type="scientific">Lindgomyces ingoldianus</name>
    <dbReference type="NCBI Taxonomy" id="673940"/>
    <lineage>
        <taxon>Eukaryota</taxon>
        <taxon>Fungi</taxon>
        <taxon>Dikarya</taxon>
        <taxon>Ascomycota</taxon>
        <taxon>Pezizomycotina</taxon>
        <taxon>Dothideomycetes</taxon>
        <taxon>Pleosporomycetidae</taxon>
        <taxon>Pleosporales</taxon>
        <taxon>Lindgomycetaceae</taxon>
        <taxon>Lindgomyces</taxon>
    </lineage>
</organism>
<keyword evidence="2" id="KW-1185">Reference proteome</keyword>
<evidence type="ECO:0000313" key="2">
    <source>
        <dbReference type="Proteomes" id="UP000799755"/>
    </source>
</evidence>
<comment type="caution">
    <text evidence="1">The sequence shown here is derived from an EMBL/GenBank/DDBJ whole genome shotgun (WGS) entry which is preliminary data.</text>
</comment>
<accession>A0ACB6R878</accession>
<evidence type="ECO:0000313" key="1">
    <source>
        <dbReference type="EMBL" id="KAF2475483.1"/>
    </source>
</evidence>
<proteinExistence type="predicted"/>
<protein>
    <submittedName>
        <fullName evidence="1">Uncharacterized protein</fullName>
    </submittedName>
</protein>
<dbReference type="Proteomes" id="UP000799755">
    <property type="component" value="Unassembled WGS sequence"/>
</dbReference>
<reference evidence="1" key="1">
    <citation type="journal article" date="2020" name="Stud. Mycol.">
        <title>101 Dothideomycetes genomes: a test case for predicting lifestyles and emergence of pathogens.</title>
        <authorList>
            <person name="Haridas S."/>
            <person name="Albert R."/>
            <person name="Binder M."/>
            <person name="Bloem J."/>
            <person name="Labutti K."/>
            <person name="Salamov A."/>
            <person name="Andreopoulos B."/>
            <person name="Baker S."/>
            <person name="Barry K."/>
            <person name="Bills G."/>
            <person name="Bluhm B."/>
            <person name="Cannon C."/>
            <person name="Castanera R."/>
            <person name="Culley D."/>
            <person name="Daum C."/>
            <person name="Ezra D."/>
            <person name="Gonzalez J."/>
            <person name="Henrissat B."/>
            <person name="Kuo A."/>
            <person name="Liang C."/>
            <person name="Lipzen A."/>
            <person name="Lutzoni F."/>
            <person name="Magnuson J."/>
            <person name="Mondo S."/>
            <person name="Nolan M."/>
            <person name="Ohm R."/>
            <person name="Pangilinan J."/>
            <person name="Park H.-J."/>
            <person name="Ramirez L."/>
            <person name="Alfaro M."/>
            <person name="Sun H."/>
            <person name="Tritt A."/>
            <person name="Yoshinaga Y."/>
            <person name="Zwiers L.-H."/>
            <person name="Turgeon B."/>
            <person name="Goodwin S."/>
            <person name="Spatafora J."/>
            <person name="Crous P."/>
            <person name="Grigoriev I."/>
        </authorList>
    </citation>
    <scope>NUCLEOTIDE SEQUENCE</scope>
    <source>
        <strain evidence="1">ATCC 200398</strain>
    </source>
</reference>
<gene>
    <name evidence="1" type="ORF">BDR25DRAFT_279570</name>
</gene>
<sequence length="180" mass="20465">MKIKNPQSSLLTNHEVLLHMRSEKADYDNRYGTKLNREVPSGLNAMLRDGLAYLESADHPIIDLASSRPFRPMTLYKGPHSLFRALSPKYRLNKAEYVQIFNLRPTSEVMLGLILEEADTRFSRRQQSDILAIIQSVFEEQESSIPAGVEDIEMPKIKNKLEGAGKKKRRGIKRKVGGRG</sequence>